<dbReference type="Gene3D" id="3.40.50.150">
    <property type="entry name" value="Vaccinia Virus protein VP39"/>
    <property type="match status" value="1"/>
</dbReference>
<comment type="catalytic activity">
    <reaction evidence="5">
        <text>a 3,4-dihydroxy-5-(all-trans-polyprenyl)benzoate + S-adenosyl-L-methionine = a 4-hydroxy-3-methoxy-5-(all-trans-polyprenyl)benzoate + S-adenosyl-L-homocysteine + H(+)</text>
        <dbReference type="Rhea" id="RHEA:44452"/>
        <dbReference type="Rhea" id="RHEA-COMP:10930"/>
        <dbReference type="Rhea" id="RHEA-COMP:10931"/>
        <dbReference type="ChEBI" id="CHEBI:15378"/>
        <dbReference type="ChEBI" id="CHEBI:57856"/>
        <dbReference type="ChEBI" id="CHEBI:59789"/>
        <dbReference type="ChEBI" id="CHEBI:64694"/>
        <dbReference type="ChEBI" id="CHEBI:84443"/>
        <dbReference type="EC" id="2.1.1.114"/>
    </reaction>
</comment>
<name>A0AAD3E3R0_9CHLO</name>
<feature type="region of interest" description="Disordered" evidence="6">
    <location>
        <begin position="55"/>
        <end position="75"/>
    </location>
</feature>
<dbReference type="GO" id="GO:0061542">
    <property type="term" value="F:3-demethylubiquinol 3-O-methyltransferase activity"/>
    <property type="evidence" value="ECO:0007669"/>
    <property type="project" value="UniProtKB-UniRule"/>
</dbReference>
<dbReference type="HAMAP" id="MF_00472">
    <property type="entry name" value="UbiG"/>
    <property type="match status" value="1"/>
</dbReference>
<comment type="subunit">
    <text evidence="5">Component of a multi-subunit COQ enzyme complex.</text>
</comment>
<dbReference type="AlphaFoldDB" id="A0AAD3E3R0"/>
<dbReference type="GO" id="GO:0032259">
    <property type="term" value="P:methylation"/>
    <property type="evidence" value="ECO:0007669"/>
    <property type="project" value="UniProtKB-KW"/>
</dbReference>
<gene>
    <name evidence="5" type="primary">COQ3</name>
    <name evidence="7" type="ORF">Agub_g14262</name>
</gene>
<dbReference type="InterPro" id="IPR010233">
    <property type="entry name" value="UbiG_MeTrfase"/>
</dbReference>
<dbReference type="EC" id="2.1.1.114" evidence="5"/>
<comment type="cofactor">
    <cofactor evidence="5">
        <name>Mg(2+)</name>
        <dbReference type="ChEBI" id="CHEBI:18420"/>
    </cofactor>
</comment>
<keyword evidence="5" id="KW-0999">Mitochondrion inner membrane</keyword>
<dbReference type="CDD" id="cd02440">
    <property type="entry name" value="AdoMet_MTases"/>
    <property type="match status" value="1"/>
</dbReference>
<dbReference type="Proteomes" id="UP001054857">
    <property type="component" value="Unassembled WGS sequence"/>
</dbReference>
<dbReference type="PANTHER" id="PTHR43464:SF19">
    <property type="entry name" value="UBIQUINONE BIOSYNTHESIS O-METHYLTRANSFERASE, MITOCHONDRIAL"/>
    <property type="match status" value="1"/>
</dbReference>
<comment type="subcellular location">
    <subcellularLocation>
        <location evidence="5">Mitochondrion inner membrane</location>
        <topology evidence="5">Peripheral membrane protein</topology>
        <orientation evidence="5">Matrix side</orientation>
    </subcellularLocation>
</comment>
<keyword evidence="5" id="KW-0472">Membrane</keyword>
<evidence type="ECO:0000256" key="5">
    <source>
        <dbReference type="HAMAP-Rule" id="MF_03190"/>
    </source>
</evidence>
<dbReference type="EMBL" id="BMAR01000054">
    <property type="protein sequence ID" value="GFR51803.1"/>
    <property type="molecule type" value="Genomic_DNA"/>
</dbReference>
<feature type="region of interest" description="Disordered" evidence="6">
    <location>
        <begin position="394"/>
        <end position="455"/>
    </location>
</feature>
<feature type="binding site" evidence="5">
    <location>
        <position position="211"/>
    </location>
    <ligand>
        <name>S-adenosyl-L-methionine</name>
        <dbReference type="ChEBI" id="CHEBI:59789"/>
    </ligand>
</feature>
<feature type="binding site" evidence="5">
    <location>
        <position position="279"/>
    </location>
    <ligand>
        <name>S-adenosyl-L-methionine</name>
        <dbReference type="ChEBI" id="CHEBI:59789"/>
    </ligand>
</feature>
<dbReference type="EC" id="2.1.1.64" evidence="5"/>
<feature type="region of interest" description="Disordered" evidence="6">
    <location>
        <begin position="101"/>
        <end position="146"/>
    </location>
</feature>
<evidence type="ECO:0000313" key="7">
    <source>
        <dbReference type="EMBL" id="GFR51803.1"/>
    </source>
</evidence>
<dbReference type="GO" id="GO:0010420">
    <property type="term" value="F:polyprenyldihydroxybenzoate methyltransferase activity"/>
    <property type="evidence" value="ECO:0007669"/>
    <property type="project" value="UniProtKB-UniRule"/>
</dbReference>
<comment type="similarity">
    <text evidence="5">Belongs to the class I-like SAM-binding methyltransferase superfamily. UbiG/COQ3 family.</text>
</comment>
<protein>
    <recommendedName>
        <fullName evidence="5">Ubiquinone biosynthesis O-methyltransferase, mitochondrial</fullName>
    </recommendedName>
    <alternativeName>
        <fullName evidence="5">3-demethylubiquinol 3-O-methyltransferase</fullName>
        <ecNumber evidence="5">2.1.1.64</ecNumber>
    </alternativeName>
    <alternativeName>
        <fullName evidence="5">3-demethylubiquinone 3-O-methyltransferase</fullName>
        <ecNumber evidence="5">2.1.1.-</ecNumber>
    </alternativeName>
    <alternativeName>
        <fullName evidence="5">Polyprenyldihydroxybenzoate methyltransferase</fullName>
        <ecNumber evidence="5">2.1.1.114</ecNumber>
    </alternativeName>
</protein>
<dbReference type="InterPro" id="IPR029063">
    <property type="entry name" value="SAM-dependent_MTases_sf"/>
</dbReference>
<evidence type="ECO:0000256" key="1">
    <source>
        <dbReference type="ARBA" id="ARBA00022603"/>
    </source>
</evidence>
<evidence type="ECO:0000256" key="3">
    <source>
        <dbReference type="ARBA" id="ARBA00022688"/>
    </source>
</evidence>
<keyword evidence="1 5" id="KW-0489">Methyltransferase</keyword>
<keyword evidence="5" id="KW-0460">Magnesium</keyword>
<feature type="binding site" evidence="5">
    <location>
        <position position="284"/>
    </location>
    <ligand>
        <name>Mg(2+)</name>
        <dbReference type="ChEBI" id="CHEBI:18420"/>
    </ligand>
</feature>
<organism evidence="7 8">
    <name type="scientific">Astrephomene gubernaculifera</name>
    <dbReference type="NCBI Taxonomy" id="47775"/>
    <lineage>
        <taxon>Eukaryota</taxon>
        <taxon>Viridiplantae</taxon>
        <taxon>Chlorophyta</taxon>
        <taxon>core chlorophytes</taxon>
        <taxon>Chlorophyceae</taxon>
        <taxon>CS clade</taxon>
        <taxon>Chlamydomonadales</taxon>
        <taxon>Astrephomenaceae</taxon>
        <taxon>Astrephomene</taxon>
    </lineage>
</organism>
<feature type="binding site" evidence="5">
    <location>
        <position position="180"/>
    </location>
    <ligand>
        <name>S-adenosyl-L-methionine</name>
        <dbReference type="ChEBI" id="CHEBI:59789"/>
    </ligand>
</feature>
<dbReference type="GO" id="GO:0046872">
    <property type="term" value="F:metal ion binding"/>
    <property type="evidence" value="ECO:0007669"/>
    <property type="project" value="UniProtKB-KW"/>
</dbReference>
<evidence type="ECO:0000256" key="4">
    <source>
        <dbReference type="ARBA" id="ARBA00022691"/>
    </source>
</evidence>
<comment type="caution">
    <text evidence="7">The sequence shown here is derived from an EMBL/GenBank/DDBJ whole genome shotgun (WGS) entry which is preliminary data.</text>
</comment>
<evidence type="ECO:0000256" key="2">
    <source>
        <dbReference type="ARBA" id="ARBA00022679"/>
    </source>
</evidence>
<dbReference type="EC" id="2.1.1.-" evidence="5"/>
<keyword evidence="5" id="KW-0479">Metal-binding</keyword>
<accession>A0AAD3E3R0</accession>
<feature type="binding site" evidence="5">
    <location>
        <position position="283"/>
    </location>
    <ligand>
        <name>Mg(2+)</name>
        <dbReference type="ChEBI" id="CHEBI:18420"/>
    </ligand>
</feature>
<dbReference type="Pfam" id="PF13489">
    <property type="entry name" value="Methyltransf_23"/>
    <property type="match status" value="1"/>
</dbReference>
<keyword evidence="2 5" id="KW-0808">Transferase</keyword>
<dbReference type="NCBIfam" id="TIGR01983">
    <property type="entry name" value="UbiG"/>
    <property type="match status" value="1"/>
</dbReference>
<feature type="binding site" evidence="5">
    <location>
        <position position="280"/>
    </location>
    <ligand>
        <name>Mg(2+)</name>
        <dbReference type="ChEBI" id="CHEBI:18420"/>
    </ligand>
</feature>
<feature type="compositionally biased region" description="Basic residues" evidence="6">
    <location>
        <begin position="111"/>
        <end position="122"/>
    </location>
</feature>
<reference evidence="7 8" key="1">
    <citation type="journal article" date="2021" name="Sci. Rep.">
        <title>Genome sequencing of the multicellular alga Astrephomene provides insights into convergent evolution of germ-soma differentiation.</title>
        <authorList>
            <person name="Yamashita S."/>
            <person name="Yamamoto K."/>
            <person name="Matsuzaki R."/>
            <person name="Suzuki S."/>
            <person name="Yamaguchi H."/>
            <person name="Hirooka S."/>
            <person name="Minakuchi Y."/>
            <person name="Miyagishima S."/>
            <person name="Kawachi M."/>
            <person name="Toyoda A."/>
            <person name="Nozaki H."/>
        </authorList>
    </citation>
    <scope>NUCLEOTIDE SEQUENCE [LARGE SCALE GENOMIC DNA]</scope>
    <source>
        <strain evidence="7 8">NIES-4017</strain>
    </source>
</reference>
<comment type="function">
    <text evidence="5">O-methyltransferase required for two non-consecutive steps during ubiquinone biosynthesis. Catalyzes the 2 O-methylation of 3,4-dihydroxy-5-(all-trans-polyprenyl)benzoic acid into 4-hydroxy-3-methoxy-5-(all-trans-polyprenyl)benzoic acid. Also catalyzes the last step of ubiquinone biosynthesis by mediating methylation of 3-demethylubiquinone into ubiquinone. Also able to mediate the methylation of 3-demethylubiquinol into ubiquinol.</text>
</comment>
<dbReference type="GO" id="GO:0031314">
    <property type="term" value="C:extrinsic component of mitochondrial inner membrane"/>
    <property type="evidence" value="ECO:0007669"/>
    <property type="project" value="UniProtKB-UniRule"/>
</dbReference>
<dbReference type="PANTHER" id="PTHR43464">
    <property type="entry name" value="METHYLTRANSFERASE"/>
    <property type="match status" value="1"/>
</dbReference>
<keyword evidence="5" id="KW-0496">Mitochondrion</keyword>
<keyword evidence="3 5" id="KW-0831">Ubiquinone biosynthesis</keyword>
<feature type="compositionally biased region" description="Basic and acidic residues" evidence="6">
    <location>
        <begin position="438"/>
        <end position="455"/>
    </location>
</feature>
<feature type="compositionally biased region" description="Low complexity" evidence="6">
    <location>
        <begin position="422"/>
        <end position="437"/>
    </location>
</feature>
<feature type="compositionally biased region" description="Low complexity" evidence="6">
    <location>
        <begin position="125"/>
        <end position="142"/>
    </location>
</feature>
<comment type="pathway">
    <text evidence="5">Cofactor biosynthesis; ubiquinone biosynthesis.</text>
</comment>
<comment type="catalytic activity">
    <reaction evidence="5">
        <text>a 3-demethylubiquinol + S-adenosyl-L-methionine = a ubiquinol + S-adenosyl-L-homocysteine + H(+)</text>
        <dbReference type="Rhea" id="RHEA:44380"/>
        <dbReference type="Rhea" id="RHEA-COMP:9566"/>
        <dbReference type="Rhea" id="RHEA-COMP:10914"/>
        <dbReference type="ChEBI" id="CHEBI:15378"/>
        <dbReference type="ChEBI" id="CHEBI:17976"/>
        <dbReference type="ChEBI" id="CHEBI:57856"/>
        <dbReference type="ChEBI" id="CHEBI:59789"/>
        <dbReference type="ChEBI" id="CHEBI:84422"/>
        <dbReference type="EC" id="2.1.1.64"/>
    </reaction>
</comment>
<evidence type="ECO:0000313" key="8">
    <source>
        <dbReference type="Proteomes" id="UP001054857"/>
    </source>
</evidence>
<sequence>MSGHRLGLGLLAASWQKASAPSSLQRATAIALPAELASCPSASASSSTRCYSNAAKLPDTSSSQPTDSFVSPSTASTTSSHVSASCGHGCTHSTLTRAHVLPSPLSTNSSHHQRHTNPRLHLIRTTSTSATPSSSSSSPATARGASVDPREAAKFAALAASWWCTTEGPFAPLHALNPARVKYVRQSLAAAMGLDVGAPEPLAGLRLLDVGCGGGILSEALARLGAEVHGIDVTRENVEAARLHAGTDPRVFSRVRYDVISAEDLAASGTAMYDAVIASEVLEHVSKPHQLMPVLASLVAEGGALLVSTINRTPAAWAVAVAGAEYVARVVPPGTHKWSKFITPEEMAIMADSCGLQMWHAAGMAPLGPHMSWTLTNDLSINYIATLLRRRSEPEMGAEQEEGAGAGVGVAGMEVQEREQEGGQQQQEAQVEVGEQLGETREEEKQHQGQEKRQS</sequence>
<proteinExistence type="inferred from homology"/>
<dbReference type="SUPFAM" id="SSF53335">
    <property type="entry name" value="S-adenosyl-L-methionine-dependent methyltransferases"/>
    <property type="match status" value="1"/>
</dbReference>
<comment type="catalytic activity">
    <reaction evidence="5">
        <text>a 3-demethylubiquinone + S-adenosyl-L-methionine = a ubiquinone + S-adenosyl-L-homocysteine</text>
        <dbReference type="Rhea" id="RHEA:81215"/>
        <dbReference type="Rhea" id="RHEA-COMP:9565"/>
        <dbReference type="Rhea" id="RHEA-COMP:19654"/>
        <dbReference type="ChEBI" id="CHEBI:16389"/>
        <dbReference type="ChEBI" id="CHEBI:57856"/>
        <dbReference type="ChEBI" id="CHEBI:59789"/>
        <dbReference type="ChEBI" id="CHEBI:231825"/>
    </reaction>
</comment>
<keyword evidence="4 5" id="KW-0949">S-adenosyl-L-methionine</keyword>
<feature type="binding site" evidence="5">
    <location>
        <position position="232"/>
    </location>
    <ligand>
        <name>S-adenosyl-L-methionine</name>
        <dbReference type="ChEBI" id="CHEBI:59789"/>
    </ligand>
</feature>
<evidence type="ECO:0000256" key="6">
    <source>
        <dbReference type="SAM" id="MobiDB-lite"/>
    </source>
</evidence>
<keyword evidence="8" id="KW-1185">Reference proteome</keyword>